<dbReference type="STRING" id="1777138.AWB77_04924"/>
<dbReference type="PANTHER" id="PTHR46211">
    <property type="entry name" value="GLYCEROPHOSPHORYL DIESTER PHOSPHODIESTERASE"/>
    <property type="match status" value="1"/>
</dbReference>
<dbReference type="PANTHER" id="PTHR46211:SF10">
    <property type="entry name" value="EXPORTED PROTEIN"/>
    <property type="match status" value="1"/>
</dbReference>
<keyword evidence="1" id="KW-0732">Signal</keyword>
<dbReference type="SUPFAM" id="SSF51695">
    <property type="entry name" value="PLC-like phosphodiesterases"/>
    <property type="match status" value="1"/>
</dbReference>
<dbReference type="GO" id="GO:0008081">
    <property type="term" value="F:phosphoric diester hydrolase activity"/>
    <property type="evidence" value="ECO:0007669"/>
    <property type="project" value="InterPro"/>
</dbReference>
<reference evidence="3" key="1">
    <citation type="submission" date="2016-01" db="EMBL/GenBank/DDBJ databases">
        <authorList>
            <person name="Peeters C."/>
        </authorList>
    </citation>
    <scope>NUCLEOTIDE SEQUENCE</scope>
    <source>
        <strain evidence="3">LMG 29320</strain>
    </source>
</reference>
<dbReference type="Pfam" id="PF03009">
    <property type="entry name" value="GDPD"/>
    <property type="match status" value="1"/>
</dbReference>
<protein>
    <submittedName>
        <fullName evidence="3">Hydrolase</fullName>
    </submittedName>
</protein>
<dbReference type="AlphaFoldDB" id="A0A158D5A1"/>
<accession>A0A158D5A1</accession>
<dbReference type="RefSeq" id="WP_061136994.1">
    <property type="nucleotide sequence ID" value="NZ_FCNX02000013.1"/>
</dbReference>
<evidence type="ECO:0000256" key="1">
    <source>
        <dbReference type="SAM" id="SignalP"/>
    </source>
</evidence>
<proteinExistence type="predicted"/>
<organism evidence="3 4">
    <name type="scientific">Caballeronia fortuita</name>
    <dbReference type="NCBI Taxonomy" id="1777138"/>
    <lineage>
        <taxon>Bacteria</taxon>
        <taxon>Pseudomonadati</taxon>
        <taxon>Pseudomonadota</taxon>
        <taxon>Betaproteobacteria</taxon>
        <taxon>Burkholderiales</taxon>
        <taxon>Burkholderiaceae</taxon>
        <taxon>Caballeronia</taxon>
    </lineage>
</organism>
<evidence type="ECO:0000259" key="2">
    <source>
        <dbReference type="PROSITE" id="PS51704"/>
    </source>
</evidence>
<evidence type="ECO:0000313" key="3">
    <source>
        <dbReference type="EMBL" id="SAK89643.1"/>
    </source>
</evidence>
<keyword evidence="4" id="KW-1185">Reference proteome</keyword>
<feature type="chain" id="PRO_5007623688" evidence="1">
    <location>
        <begin position="21"/>
        <end position="317"/>
    </location>
</feature>
<dbReference type="InterPro" id="IPR017946">
    <property type="entry name" value="PLC-like_Pdiesterase_TIM-brl"/>
</dbReference>
<feature type="domain" description="GP-PDE" evidence="2">
    <location>
        <begin position="33"/>
        <end position="307"/>
    </location>
</feature>
<dbReference type="PROSITE" id="PS51704">
    <property type="entry name" value="GP_PDE"/>
    <property type="match status" value="1"/>
</dbReference>
<sequence length="317" mass="34246">MPLRSRIPLLIALAACTAAAGCTAPTPHPSSLPMIVAHRGGTADYPENTLIAIEGALHHRADAIWLTVQLTRDGVPVLYRPVDLSTNTDGKGTIASRDYAELERLNAGWHFAFTDASGAKRYPYRDHPVRIPSLAEALRAIPPGVPVMLDMKALPAAPQAAAVARVLDDKNAWPRVLLYSTDAAYQQAFAAYPQARSRMFESRDATRARLAAVALEATCEDAPPAGTWTAFEYARKMELVEAFTLGEARSPVTAKLWTPAAMRCFREKGEPNILAIGADDDESYRAAACLGVTAVLVDSPRTMQAIRSSLEIPLQCP</sequence>
<feature type="signal peptide" evidence="1">
    <location>
        <begin position="1"/>
        <end position="20"/>
    </location>
</feature>
<dbReference type="EMBL" id="FCNX02000013">
    <property type="protein sequence ID" value="SAK89643.1"/>
    <property type="molecule type" value="Genomic_DNA"/>
</dbReference>
<dbReference type="GO" id="GO:0006629">
    <property type="term" value="P:lipid metabolic process"/>
    <property type="evidence" value="ECO:0007669"/>
    <property type="project" value="InterPro"/>
</dbReference>
<keyword evidence="3" id="KW-0378">Hydrolase</keyword>
<evidence type="ECO:0000313" key="4">
    <source>
        <dbReference type="Proteomes" id="UP000054903"/>
    </source>
</evidence>
<dbReference type="Proteomes" id="UP000054903">
    <property type="component" value="Unassembled WGS sequence"/>
</dbReference>
<dbReference type="PROSITE" id="PS51257">
    <property type="entry name" value="PROKAR_LIPOPROTEIN"/>
    <property type="match status" value="1"/>
</dbReference>
<name>A0A158D5A1_9BURK</name>
<gene>
    <name evidence="3" type="ORF">AWB77_04924</name>
</gene>
<dbReference type="OrthoDB" id="9795622at2"/>
<dbReference type="InterPro" id="IPR030395">
    <property type="entry name" value="GP_PDE_dom"/>
</dbReference>
<dbReference type="Gene3D" id="3.20.20.190">
    <property type="entry name" value="Phosphatidylinositol (PI) phosphodiesterase"/>
    <property type="match status" value="1"/>
</dbReference>
<comment type="caution">
    <text evidence="3">The sequence shown here is derived from an EMBL/GenBank/DDBJ whole genome shotgun (WGS) entry which is preliminary data.</text>
</comment>